<comment type="caution">
    <text evidence="1">The sequence shown here is derived from an EMBL/GenBank/DDBJ whole genome shotgun (WGS) entry which is preliminary data.</text>
</comment>
<dbReference type="AlphaFoldDB" id="A0A7W2AH54"/>
<dbReference type="OrthoDB" id="68731at2"/>
<accession>A0A7W2AH54</accession>
<organism evidence="1 2">
    <name type="scientific">Thermoactinomyces daqus</name>
    <dbReference type="NCBI Taxonomy" id="1329516"/>
    <lineage>
        <taxon>Bacteria</taxon>
        <taxon>Bacillati</taxon>
        <taxon>Bacillota</taxon>
        <taxon>Bacilli</taxon>
        <taxon>Bacillales</taxon>
        <taxon>Thermoactinomycetaceae</taxon>
        <taxon>Thermoactinomyces</taxon>
    </lineage>
</organism>
<proteinExistence type="predicted"/>
<dbReference type="EMBL" id="JACEIP010000001">
    <property type="protein sequence ID" value="MBA4541364.1"/>
    <property type="molecule type" value="Genomic_DNA"/>
</dbReference>
<keyword evidence="2" id="KW-1185">Reference proteome</keyword>
<protein>
    <submittedName>
        <fullName evidence="1">DUF1572 family protein</fullName>
    </submittedName>
</protein>
<dbReference type="Pfam" id="PF07609">
    <property type="entry name" value="DUF1572"/>
    <property type="match status" value="1"/>
</dbReference>
<sequence length="178" mass="20565">MGLATEYLAVVIKQFRIMKQTGESAMAQCSFADLQKKIGLESNSIAVIVKHLHGNMLSRWTDFLRTDGEKPWRNRDEEFTDGYQSLEAMMADWDKGWETVFDALTSLTEEDLAKTVTIRGEKHSVIQAIERQMYHYSYHIGQIVFIAKALKDRDWASLTIPKGKSEEFNRQKQKEARD</sequence>
<dbReference type="InterPro" id="IPR011466">
    <property type="entry name" value="DUF1572"/>
</dbReference>
<evidence type="ECO:0000313" key="2">
    <source>
        <dbReference type="Proteomes" id="UP000530514"/>
    </source>
</evidence>
<reference evidence="1 2" key="1">
    <citation type="submission" date="2020-07" db="EMBL/GenBank/DDBJ databases">
        <authorList>
            <person name="Feng H."/>
        </authorList>
    </citation>
    <scope>NUCLEOTIDE SEQUENCE [LARGE SCALE GENOMIC DNA]</scope>
    <source>
        <strain evidence="2">s-11</strain>
    </source>
</reference>
<dbReference type="Gene3D" id="1.20.120.450">
    <property type="entry name" value="dinb family like domain"/>
    <property type="match status" value="1"/>
</dbReference>
<evidence type="ECO:0000313" key="1">
    <source>
        <dbReference type="EMBL" id="MBA4541364.1"/>
    </source>
</evidence>
<dbReference type="Proteomes" id="UP000530514">
    <property type="component" value="Unassembled WGS sequence"/>
</dbReference>
<dbReference type="RefSeq" id="WP_033099201.1">
    <property type="nucleotide sequence ID" value="NZ_JACEIP010000001.1"/>
</dbReference>
<name>A0A7W2AH54_9BACL</name>
<dbReference type="InterPro" id="IPR034660">
    <property type="entry name" value="DinB/YfiT-like"/>
</dbReference>
<gene>
    <name evidence="1" type="ORF">H1164_00360</name>
</gene>
<dbReference type="SUPFAM" id="SSF109854">
    <property type="entry name" value="DinB/YfiT-like putative metalloenzymes"/>
    <property type="match status" value="1"/>
</dbReference>